<dbReference type="Pfam" id="PF14043">
    <property type="entry name" value="WVELL"/>
    <property type="match status" value="1"/>
</dbReference>
<comment type="caution">
    <text evidence="1">The sequence shown here is derived from an EMBL/GenBank/DDBJ whole genome shotgun (WGS) entry which is preliminary data.</text>
</comment>
<dbReference type="AlphaFoldDB" id="A0A5D4SBH4"/>
<protein>
    <recommendedName>
        <fullName evidence="3">WVELL protein</fullName>
    </recommendedName>
</protein>
<name>A0A5D4SBH4_9BACI</name>
<dbReference type="EMBL" id="VTES01000008">
    <property type="protein sequence ID" value="TYS59474.1"/>
    <property type="molecule type" value="Genomic_DNA"/>
</dbReference>
<dbReference type="InterPro" id="IPR026952">
    <property type="entry name" value="WVELL"/>
</dbReference>
<evidence type="ECO:0000313" key="2">
    <source>
        <dbReference type="Proteomes" id="UP000323732"/>
    </source>
</evidence>
<organism evidence="1 2">
    <name type="scientific">Bacillus infantis</name>
    <dbReference type="NCBI Taxonomy" id="324767"/>
    <lineage>
        <taxon>Bacteria</taxon>
        <taxon>Bacillati</taxon>
        <taxon>Bacillota</taxon>
        <taxon>Bacilli</taxon>
        <taxon>Bacillales</taxon>
        <taxon>Bacillaceae</taxon>
        <taxon>Bacillus</taxon>
    </lineage>
</organism>
<accession>A0A5D4SBH4</accession>
<gene>
    <name evidence="1" type="ORF">FZD47_22520</name>
</gene>
<reference evidence="1 2" key="1">
    <citation type="submission" date="2019-08" db="EMBL/GenBank/DDBJ databases">
        <title>Bacillus genomes from the desert of Cuatro Cienegas, Coahuila.</title>
        <authorList>
            <person name="Olmedo-Alvarez G."/>
        </authorList>
    </citation>
    <scope>NUCLEOTIDE SEQUENCE [LARGE SCALE GENOMIC DNA]</scope>
    <source>
        <strain evidence="1 2">CH37_1T</strain>
    </source>
</reference>
<dbReference type="GeneID" id="97348330"/>
<proteinExistence type="predicted"/>
<dbReference type="RefSeq" id="WP_022543506.1">
    <property type="nucleotide sequence ID" value="NZ_CP160000.1"/>
</dbReference>
<evidence type="ECO:0000313" key="1">
    <source>
        <dbReference type="EMBL" id="TYS59474.1"/>
    </source>
</evidence>
<dbReference type="Proteomes" id="UP000323732">
    <property type="component" value="Unassembled WGS sequence"/>
</dbReference>
<evidence type="ECO:0008006" key="3">
    <source>
        <dbReference type="Google" id="ProtNLM"/>
    </source>
</evidence>
<sequence>MFETQERLVELLMEKNGNLSYGQARTWVELLWDDFETTRAKAGYEYKGSQVTDRIVRQWIENYGARLHDFVASNPKYKNLLEQKPDDKNLH</sequence>